<dbReference type="PROSITE" id="PS00463">
    <property type="entry name" value="ZN2_CY6_FUNGAL_1"/>
    <property type="match status" value="1"/>
</dbReference>
<dbReference type="Gene3D" id="4.10.240.10">
    <property type="entry name" value="Zn(2)-C6 fungal-type DNA-binding domain"/>
    <property type="match status" value="1"/>
</dbReference>
<comment type="caution">
    <text evidence="3">The sequence shown here is derived from an EMBL/GenBank/DDBJ whole genome shotgun (WGS) entry which is preliminary data.</text>
</comment>
<dbReference type="GO" id="GO:0001228">
    <property type="term" value="F:DNA-binding transcription activator activity, RNA polymerase II-specific"/>
    <property type="evidence" value="ECO:0007669"/>
    <property type="project" value="TreeGrafter"/>
</dbReference>
<dbReference type="SMART" id="SM00066">
    <property type="entry name" value="GAL4"/>
    <property type="match status" value="1"/>
</dbReference>
<keyword evidence="1" id="KW-0539">Nucleus</keyword>
<dbReference type="InterPro" id="IPR021858">
    <property type="entry name" value="Fun_TF"/>
</dbReference>
<name>A0A4S9Y3A5_AURPU</name>
<dbReference type="InterPro" id="IPR053157">
    <property type="entry name" value="Sterol_Uptake_Regulator"/>
</dbReference>
<dbReference type="Pfam" id="PF00172">
    <property type="entry name" value="Zn_clus"/>
    <property type="match status" value="1"/>
</dbReference>
<dbReference type="PANTHER" id="PTHR47784">
    <property type="entry name" value="STEROL UPTAKE CONTROL PROTEIN 2"/>
    <property type="match status" value="1"/>
</dbReference>
<dbReference type="InterPro" id="IPR001138">
    <property type="entry name" value="Zn2Cys6_DnaBD"/>
</dbReference>
<dbReference type="AlphaFoldDB" id="A0A4S9Y3A5"/>
<feature type="domain" description="Zn(2)-C6 fungal-type" evidence="2">
    <location>
        <begin position="13"/>
        <end position="43"/>
    </location>
</feature>
<sequence>MPQRRSHTKSRRGCLQCKQRHVKCDEATPSCGYCIKREVACSFITPSHNNSRSVSASPFDASDYLNLPSPSPSRTRTSELRSMLNWSTKTFRTLQQHSDESQLWQIVVPELALSHDYLMDALLAVSARHLSINDPTNASLWDCAALDYENKALEGFQLILPSLDSTNYEPIFACSVLIMVFSMTQSHSEPKSHPSDPVIDVLELRQFLIGIAIVQNDYHDLLRLSSFGALFTPHTPGKTGYGDSPGIPTMDMCSIVHSTLETLRSEASETSNIKPYSDGISGLQQAMEAYTEGGLFSGIMAWPSGLNEDMVRLIEIKEPLALAMLGHYGVIIHMLRDRWWARDTGKRLVQAILPTLRASRGDWADLVQNAWSAVTDDRSSHNTPSSTLQA</sequence>
<evidence type="ECO:0000256" key="1">
    <source>
        <dbReference type="ARBA" id="ARBA00023242"/>
    </source>
</evidence>
<evidence type="ECO:0000313" key="3">
    <source>
        <dbReference type="EMBL" id="THZ87319.1"/>
    </source>
</evidence>
<proteinExistence type="predicted"/>
<dbReference type="Proteomes" id="UP000310039">
    <property type="component" value="Unassembled WGS sequence"/>
</dbReference>
<dbReference type="PANTHER" id="PTHR47784:SF14">
    <property type="entry name" value="ZN(II)2CYS6 TRANSCRIPTION FACTOR (EUROFUNG)"/>
    <property type="match status" value="1"/>
</dbReference>
<dbReference type="InterPro" id="IPR036864">
    <property type="entry name" value="Zn2-C6_fun-type_DNA-bd_sf"/>
</dbReference>
<protein>
    <recommendedName>
        <fullName evidence="2">Zn(2)-C6 fungal-type domain-containing protein</fullName>
    </recommendedName>
</protein>
<reference evidence="3 4" key="1">
    <citation type="submission" date="2018-10" db="EMBL/GenBank/DDBJ databases">
        <title>Fifty Aureobasidium pullulans genomes reveal a recombining polyextremotolerant generalist.</title>
        <authorList>
            <person name="Gostincar C."/>
            <person name="Turk M."/>
            <person name="Zajc J."/>
            <person name="Gunde-Cimerman N."/>
        </authorList>
    </citation>
    <scope>NUCLEOTIDE SEQUENCE [LARGE SCALE GENOMIC DNA]</scope>
    <source>
        <strain evidence="3 4">EXF-3403</strain>
    </source>
</reference>
<dbReference type="SUPFAM" id="SSF57701">
    <property type="entry name" value="Zn2/Cys6 DNA-binding domain"/>
    <property type="match status" value="1"/>
</dbReference>
<gene>
    <name evidence="3" type="ORF">D6C84_01867</name>
</gene>
<evidence type="ECO:0000313" key="4">
    <source>
        <dbReference type="Proteomes" id="UP000310039"/>
    </source>
</evidence>
<dbReference type="Pfam" id="PF11951">
    <property type="entry name" value="Fungal_trans_2"/>
    <property type="match status" value="1"/>
</dbReference>
<accession>A0A4S9Y3A5</accession>
<dbReference type="PROSITE" id="PS50048">
    <property type="entry name" value="ZN2_CY6_FUNGAL_2"/>
    <property type="match status" value="1"/>
</dbReference>
<dbReference type="EMBL" id="QZBT01000015">
    <property type="protein sequence ID" value="THZ87319.1"/>
    <property type="molecule type" value="Genomic_DNA"/>
</dbReference>
<dbReference type="GO" id="GO:0008270">
    <property type="term" value="F:zinc ion binding"/>
    <property type="evidence" value="ECO:0007669"/>
    <property type="project" value="InterPro"/>
</dbReference>
<organism evidence="3 4">
    <name type="scientific">Aureobasidium pullulans</name>
    <name type="common">Black yeast</name>
    <name type="synonym">Pullularia pullulans</name>
    <dbReference type="NCBI Taxonomy" id="5580"/>
    <lineage>
        <taxon>Eukaryota</taxon>
        <taxon>Fungi</taxon>
        <taxon>Dikarya</taxon>
        <taxon>Ascomycota</taxon>
        <taxon>Pezizomycotina</taxon>
        <taxon>Dothideomycetes</taxon>
        <taxon>Dothideomycetidae</taxon>
        <taxon>Dothideales</taxon>
        <taxon>Saccotheciaceae</taxon>
        <taxon>Aureobasidium</taxon>
    </lineage>
</organism>
<dbReference type="CDD" id="cd00067">
    <property type="entry name" value="GAL4"/>
    <property type="match status" value="1"/>
</dbReference>
<evidence type="ECO:0000259" key="2">
    <source>
        <dbReference type="PROSITE" id="PS50048"/>
    </source>
</evidence>